<evidence type="ECO:0000256" key="1">
    <source>
        <dbReference type="ARBA" id="ARBA00005125"/>
    </source>
</evidence>
<evidence type="ECO:0000256" key="2">
    <source>
        <dbReference type="ARBA" id="ARBA00007637"/>
    </source>
</evidence>
<comment type="caution">
    <text evidence="4">The sequence shown here is derived from an EMBL/GenBank/DDBJ whole genome shotgun (WGS) entry which is preliminary data.</text>
</comment>
<evidence type="ECO:0000259" key="3">
    <source>
        <dbReference type="Pfam" id="PF01370"/>
    </source>
</evidence>
<dbReference type="SUPFAM" id="SSF51735">
    <property type="entry name" value="NAD(P)-binding Rossmann-fold domains"/>
    <property type="match status" value="1"/>
</dbReference>
<gene>
    <name evidence="4" type="ORF">BDE40_2899</name>
</gene>
<protein>
    <submittedName>
        <fullName evidence="4">dTDP-6-deoxy-L-talose 4-dehydrogenase (NAD+)</fullName>
    </submittedName>
</protein>
<accession>A0A4R7LHI6</accession>
<evidence type="ECO:0000313" key="5">
    <source>
        <dbReference type="Proteomes" id="UP000294563"/>
    </source>
</evidence>
<dbReference type="Gene3D" id="3.90.25.10">
    <property type="entry name" value="UDP-galactose 4-epimerase, domain 1"/>
    <property type="match status" value="1"/>
</dbReference>
<dbReference type="Proteomes" id="UP000294563">
    <property type="component" value="Unassembled WGS sequence"/>
</dbReference>
<comment type="pathway">
    <text evidence="1">Bacterial outer membrane biogenesis; LPS O-antigen biosynthesis.</text>
</comment>
<dbReference type="PANTHER" id="PTHR43000">
    <property type="entry name" value="DTDP-D-GLUCOSE 4,6-DEHYDRATASE-RELATED"/>
    <property type="match status" value="1"/>
</dbReference>
<dbReference type="InterPro" id="IPR036291">
    <property type="entry name" value="NAD(P)-bd_dom_sf"/>
</dbReference>
<dbReference type="InterPro" id="IPR001509">
    <property type="entry name" value="Epimerase_deHydtase"/>
</dbReference>
<dbReference type="CDD" id="cd08946">
    <property type="entry name" value="SDR_e"/>
    <property type="match status" value="1"/>
</dbReference>
<reference evidence="4 5" key="1">
    <citation type="submission" date="2019-03" db="EMBL/GenBank/DDBJ databases">
        <title>Genomic Encyclopedia of Archaeal and Bacterial Type Strains, Phase II (KMG-II): from individual species to whole genera.</title>
        <authorList>
            <person name="Goeker M."/>
        </authorList>
    </citation>
    <scope>NUCLEOTIDE SEQUENCE [LARGE SCALE GENOMIC DNA]</scope>
    <source>
        <strain evidence="4 5">DSM 29467</strain>
    </source>
</reference>
<dbReference type="OrthoDB" id="7305551at2"/>
<dbReference type="Gene3D" id="3.40.50.720">
    <property type="entry name" value="NAD(P)-binding Rossmann-like Domain"/>
    <property type="match status" value="1"/>
</dbReference>
<dbReference type="EMBL" id="SOBH01000003">
    <property type="protein sequence ID" value="TDT74112.1"/>
    <property type="molecule type" value="Genomic_DNA"/>
</dbReference>
<feature type="domain" description="NAD-dependent epimerase/dehydratase" evidence="3">
    <location>
        <begin position="4"/>
        <end position="215"/>
    </location>
</feature>
<name>A0A4R7LHI6_9RHOB</name>
<evidence type="ECO:0000313" key="4">
    <source>
        <dbReference type="EMBL" id="TDT74112.1"/>
    </source>
</evidence>
<dbReference type="Pfam" id="PF01370">
    <property type="entry name" value="Epimerase"/>
    <property type="match status" value="1"/>
</dbReference>
<proteinExistence type="inferred from homology"/>
<sequence length="277" mass="30067">MSRILITGATGFVGLPVAQKLVAAGHDLTCVIRSGTEKKLEGLKTKTIHCDDVFAQPSNWWADTLTDIDTVVHLAWYAEPGKYLTSERNLDCLAGTLSMVKGAAASKLHRFVGIGTCFEYDLTVGELSVNTPLAPDTPYAAAKVAAFTMLKSWFATTETEFLWARLFYLYGAREDHRRLVPYLHAQMRAGQAAELTSGTAVRDYSDVDAAADLLVSDITGTHVGPTNICSGKGVTIRALAEQIADQYGRRDLLKFGARPDIQTDPPVVIGQRTETAT</sequence>
<keyword evidence="5" id="KW-1185">Reference proteome</keyword>
<dbReference type="RefSeq" id="WP_134015591.1">
    <property type="nucleotide sequence ID" value="NZ_SOBH01000003.1"/>
</dbReference>
<organism evidence="4 5">
    <name type="scientific">Litoreibacter halocynthiae</name>
    <dbReference type="NCBI Taxonomy" id="1242689"/>
    <lineage>
        <taxon>Bacteria</taxon>
        <taxon>Pseudomonadati</taxon>
        <taxon>Pseudomonadota</taxon>
        <taxon>Alphaproteobacteria</taxon>
        <taxon>Rhodobacterales</taxon>
        <taxon>Roseobacteraceae</taxon>
        <taxon>Litoreibacter</taxon>
    </lineage>
</organism>
<comment type="similarity">
    <text evidence="2">Belongs to the NAD(P)-dependent epimerase/dehydratase family.</text>
</comment>
<dbReference type="AlphaFoldDB" id="A0A4R7LHI6"/>